<dbReference type="Proteomes" id="UP000055060">
    <property type="component" value="Unassembled WGS sequence"/>
</dbReference>
<evidence type="ECO:0000313" key="2">
    <source>
        <dbReference type="Proteomes" id="UP000055060"/>
    </source>
</evidence>
<proteinExistence type="predicted"/>
<dbReference type="EMBL" id="DF967972">
    <property type="protein sequence ID" value="GAP13170.1"/>
    <property type="molecule type" value="Genomic_DNA"/>
</dbReference>
<organism evidence="1">
    <name type="scientific">Longilinea arvoryzae</name>
    <dbReference type="NCBI Taxonomy" id="360412"/>
    <lineage>
        <taxon>Bacteria</taxon>
        <taxon>Bacillati</taxon>
        <taxon>Chloroflexota</taxon>
        <taxon>Anaerolineae</taxon>
        <taxon>Anaerolineales</taxon>
        <taxon>Anaerolineaceae</taxon>
        <taxon>Longilinea</taxon>
    </lineage>
</organism>
<accession>A0A0S7BGM6</accession>
<evidence type="ECO:0000313" key="1">
    <source>
        <dbReference type="EMBL" id="GAP13170.1"/>
    </source>
</evidence>
<name>A0A0S7BGM6_9CHLR</name>
<reference evidence="1" key="1">
    <citation type="submission" date="2015-07" db="EMBL/GenBank/DDBJ databases">
        <title>Draft Genome Sequences of Anaerolinea thermolimosa IMO-1, Bellilinea caldifistulae GOMI-1, Leptolinea tardivitalis YMTK-2, Levilinea saccharolytica KIBI-1,Longilinea arvoryzae KOME-1, Previously Described as Members of the Anaerolineaceae (Chloroflexi).</title>
        <authorList>
            <person name="Sekiguchi Y."/>
            <person name="Ohashi A."/>
            <person name="Matsuura N."/>
            <person name="Tourlousse M.D."/>
        </authorList>
    </citation>
    <scope>NUCLEOTIDE SEQUENCE [LARGE SCALE GENOMIC DNA]</scope>
    <source>
        <strain evidence="1">KOME-1</strain>
    </source>
</reference>
<protein>
    <submittedName>
        <fullName evidence="1">Uncharacterized protein</fullName>
    </submittedName>
</protein>
<dbReference type="AlphaFoldDB" id="A0A0S7BGM6"/>
<sequence length="32" mass="3504">MKEITASEQNHNDFSGGQKYVNNAADVTLTYG</sequence>
<keyword evidence="2" id="KW-1185">Reference proteome</keyword>
<dbReference type="STRING" id="360412.LARV_00921"/>
<gene>
    <name evidence="1" type="ORF">LARV_00921</name>
</gene>